<accession>A0A7J0DWX8</accession>
<feature type="compositionally biased region" description="Polar residues" evidence="1">
    <location>
        <begin position="111"/>
        <end position="130"/>
    </location>
</feature>
<name>A0A7J0DWX8_9ERIC</name>
<dbReference type="Proteomes" id="UP000585474">
    <property type="component" value="Unassembled WGS sequence"/>
</dbReference>
<keyword evidence="3" id="KW-1185">Reference proteome</keyword>
<protein>
    <submittedName>
        <fullName evidence="2">Uncharacterized protein</fullName>
    </submittedName>
</protein>
<evidence type="ECO:0000313" key="3">
    <source>
        <dbReference type="Proteomes" id="UP000585474"/>
    </source>
</evidence>
<gene>
    <name evidence="2" type="ORF">Acr_00g0089630</name>
</gene>
<feature type="region of interest" description="Disordered" evidence="1">
    <location>
        <begin position="111"/>
        <end position="136"/>
    </location>
</feature>
<reference evidence="3" key="1">
    <citation type="submission" date="2019-07" db="EMBL/GenBank/DDBJ databases">
        <title>De Novo Assembly of kiwifruit Actinidia rufa.</title>
        <authorList>
            <person name="Sugita-Konishi S."/>
            <person name="Sato K."/>
            <person name="Mori E."/>
            <person name="Abe Y."/>
            <person name="Kisaki G."/>
            <person name="Hamano K."/>
            <person name="Suezawa K."/>
            <person name="Otani M."/>
            <person name="Fukuda T."/>
            <person name="Manabe T."/>
            <person name="Gomi K."/>
            <person name="Tabuchi M."/>
            <person name="Akimitsu K."/>
            <person name="Kataoka I."/>
        </authorList>
    </citation>
    <scope>NUCLEOTIDE SEQUENCE [LARGE SCALE GENOMIC DNA]</scope>
    <source>
        <strain evidence="3">cv. Fuchu</strain>
    </source>
</reference>
<proteinExistence type="predicted"/>
<evidence type="ECO:0000256" key="1">
    <source>
        <dbReference type="SAM" id="MobiDB-lite"/>
    </source>
</evidence>
<evidence type="ECO:0000313" key="2">
    <source>
        <dbReference type="EMBL" id="GFS44314.1"/>
    </source>
</evidence>
<comment type="caution">
    <text evidence="2">The sequence shown here is derived from an EMBL/GenBank/DDBJ whole genome shotgun (WGS) entry which is preliminary data.</text>
</comment>
<sequence length="367" mass="41154">MDVLMQRESLEFTTSDLLHVYCIVHPRRDLETQMYTGNHYLRLQNPQQPQTRLVINAPNKDLYINDFVWILGYLEFRDDDLGFFRSPDIGVMFLLDSVAGIDRDLNAMSQQSNAKGLSTSSSRLNPSKSFKLNDEKTDEEAVPTISALVQIPATEPILVLNSHSKFVDDLGFPTIVLITEDLIEHSFNLSGGTNTNSEEPGRGSVECVVIPIHQQTEEDVPCGRAFLPKEGEIGWQLVGPLNLVDVPKLWNPKFTTVELGLQVTNVDTSKDCETCLALGNSIMLPRYMADLAVEASEEFKDLMIMQGVQVCLSAQLPSMPVTRPRLLLAQMNKALQDLAELRKVATSEMFERVFNRGYNHAGDSYEK</sequence>
<dbReference type="AlphaFoldDB" id="A0A7J0DWX8"/>
<organism evidence="2 3">
    <name type="scientific">Actinidia rufa</name>
    <dbReference type="NCBI Taxonomy" id="165716"/>
    <lineage>
        <taxon>Eukaryota</taxon>
        <taxon>Viridiplantae</taxon>
        <taxon>Streptophyta</taxon>
        <taxon>Embryophyta</taxon>
        <taxon>Tracheophyta</taxon>
        <taxon>Spermatophyta</taxon>
        <taxon>Magnoliopsida</taxon>
        <taxon>eudicotyledons</taxon>
        <taxon>Gunneridae</taxon>
        <taxon>Pentapetalae</taxon>
        <taxon>asterids</taxon>
        <taxon>Ericales</taxon>
        <taxon>Actinidiaceae</taxon>
        <taxon>Actinidia</taxon>
    </lineage>
</organism>
<dbReference type="EMBL" id="BJWL01000437">
    <property type="protein sequence ID" value="GFS44314.1"/>
    <property type="molecule type" value="Genomic_DNA"/>
</dbReference>